<proteinExistence type="predicted"/>
<dbReference type="Proteomes" id="UP000036261">
    <property type="component" value="Unassembled WGS sequence"/>
</dbReference>
<evidence type="ECO:0000313" key="1">
    <source>
        <dbReference type="EMBL" id="KMQ64367.1"/>
    </source>
</evidence>
<organism evidence="1 2">
    <name type="scientific">Chryseobacterium angstadtii</name>
    <dbReference type="NCBI Taxonomy" id="558151"/>
    <lineage>
        <taxon>Bacteria</taxon>
        <taxon>Pseudomonadati</taxon>
        <taxon>Bacteroidota</taxon>
        <taxon>Flavobacteriia</taxon>
        <taxon>Flavobacteriales</taxon>
        <taxon>Weeksellaceae</taxon>
        <taxon>Chryseobacterium group</taxon>
        <taxon>Chryseobacterium</taxon>
    </lineage>
</organism>
<protein>
    <recommendedName>
        <fullName evidence="3">Lipoprotein</fullName>
    </recommendedName>
</protein>
<evidence type="ECO:0008006" key="3">
    <source>
        <dbReference type="Google" id="ProtNLM"/>
    </source>
</evidence>
<dbReference type="OrthoDB" id="572089at2"/>
<sequence>MKKKFLTLVAVISFIATYACDKCKKYEESKDFKIKSAQVTHNKKYGTLEFEITVEGKAGQTVPKAIGKLDMAPVLGYVFPTTLKPEDVGFNPTEGIVALALTSHPDFDDSPLWDENADGKFDNDGIVWHPHWVVLVEDKRVKGGLSVKEYKKADKVTKPTTAPDMPMYMDSPGFPVVTQNNAIRVSVPAYRMNNKVQFNYDAVACYLEVSAPVGGMSMDKPMLGVYNVYSVLSKNLSLPYKVK</sequence>
<dbReference type="PATRIC" id="fig|558151.6.peg.1835"/>
<keyword evidence="2" id="KW-1185">Reference proteome</keyword>
<dbReference type="RefSeq" id="WP_048506275.1">
    <property type="nucleotide sequence ID" value="NZ_LFND01000003.1"/>
</dbReference>
<dbReference type="AlphaFoldDB" id="A0A0J7IDT2"/>
<comment type="caution">
    <text evidence="1">The sequence shown here is derived from an EMBL/GenBank/DDBJ whole genome shotgun (WGS) entry which is preliminary data.</text>
</comment>
<dbReference type="STRING" id="558151.ACM46_08750"/>
<accession>A0A0J7IDT2</accession>
<name>A0A0J7IDT2_9FLAO</name>
<dbReference type="PROSITE" id="PS51257">
    <property type="entry name" value="PROKAR_LIPOPROTEIN"/>
    <property type="match status" value="1"/>
</dbReference>
<gene>
    <name evidence="1" type="ORF">ACM46_08750</name>
</gene>
<evidence type="ECO:0000313" key="2">
    <source>
        <dbReference type="Proteomes" id="UP000036261"/>
    </source>
</evidence>
<reference evidence="1 2" key="1">
    <citation type="journal article" date="2013" name="Int. J. Syst. Evol. Microbiol.">
        <title>Chryseobacterium angstadtii sp. nov., isolated from a newt tank.</title>
        <authorList>
            <person name="Kirk K.E."/>
            <person name="Hoffman J.A."/>
            <person name="Smith K.A."/>
            <person name="Strahan B.L."/>
            <person name="Failor K.C."/>
            <person name="Krebs J.E."/>
            <person name="Gale A.N."/>
            <person name="Do T.D."/>
            <person name="Sontag T.C."/>
            <person name="Batties A.M."/>
            <person name="Mistiszyn K."/>
            <person name="Newman J.D."/>
        </authorList>
    </citation>
    <scope>NUCLEOTIDE SEQUENCE [LARGE SCALE GENOMIC DNA]</scope>
    <source>
        <strain evidence="1 2">KM</strain>
    </source>
</reference>
<dbReference type="EMBL" id="LFND01000003">
    <property type="protein sequence ID" value="KMQ64367.1"/>
    <property type="molecule type" value="Genomic_DNA"/>
</dbReference>